<reference evidence="3 4" key="1">
    <citation type="submission" date="2018-06" db="EMBL/GenBank/DDBJ databases">
        <title>Comparative genomics reveals the genomic features of Rhizophagus irregularis, R. cerebriforme, R. diaphanum and Gigaspora rosea, and their symbiotic lifestyle signature.</title>
        <authorList>
            <person name="Morin E."/>
            <person name="San Clemente H."/>
            <person name="Chen E.C.H."/>
            <person name="De La Providencia I."/>
            <person name="Hainaut M."/>
            <person name="Kuo A."/>
            <person name="Kohler A."/>
            <person name="Murat C."/>
            <person name="Tang N."/>
            <person name="Roy S."/>
            <person name="Loubradou J."/>
            <person name="Henrissat B."/>
            <person name="Grigoriev I.V."/>
            <person name="Corradi N."/>
            <person name="Roux C."/>
            <person name="Martin F.M."/>
        </authorList>
    </citation>
    <scope>NUCLEOTIDE SEQUENCE [LARGE SCALE GENOMIC DNA]</scope>
    <source>
        <strain evidence="3 4">DAOM 227022</strain>
    </source>
</reference>
<dbReference type="AlphaFoldDB" id="A0A397TM81"/>
<evidence type="ECO:0008006" key="5">
    <source>
        <dbReference type="Google" id="ProtNLM"/>
    </source>
</evidence>
<dbReference type="Pfam" id="PF00651">
    <property type="entry name" value="BTB"/>
    <property type="match status" value="1"/>
</dbReference>
<accession>A0A397TM81</accession>
<dbReference type="SMART" id="SM00225">
    <property type="entry name" value="BTB"/>
    <property type="match status" value="1"/>
</dbReference>
<feature type="domain" description="BTB" evidence="1">
    <location>
        <begin position="23"/>
        <end position="96"/>
    </location>
</feature>
<dbReference type="InterPro" id="IPR051481">
    <property type="entry name" value="BTB-POZ/Galectin-3-binding"/>
</dbReference>
<dbReference type="PANTHER" id="PTHR24410">
    <property type="entry name" value="HL07962P-RELATED"/>
    <property type="match status" value="1"/>
</dbReference>
<dbReference type="OrthoDB" id="19132at2759"/>
<dbReference type="InterPro" id="IPR006571">
    <property type="entry name" value="TLDc_dom"/>
</dbReference>
<name>A0A397TM81_9GLOM</name>
<dbReference type="PROSITE" id="PS50097">
    <property type="entry name" value="BTB"/>
    <property type="match status" value="1"/>
</dbReference>
<sequence length="471" mass="55122">MNSKLYLPILNNFENLYKSKFNYDVIIQAGDGNDQKEIYVHSIVLSCQSNYFDAALSVNWGEKESGKYIFKKPNISPHIFEIIFRYLYCGKINLDIMDTLDIFKLSIATDELRLNTIFELVKNFLITSRLNEIFELASRDKTYVACKNYCLEIICKEPYYIFGNDKLLSLPAQILETILKRDDLMLDEIEVWNSLIKWAHAQHPTINKDPFKWTMSNLILMKKTLSNFIPLIRFHDITQKKYYEKVIPYENLLSRRLKLEISKFHFVSNIKQIGLLPSRFICKLDSIIINSKFLTLFTGWIDKRNKASKLVSYKFNLILRGSHDGFDAKTFHKNCDYRGATIFIAKIKGMNRIIGGYNPLDWSGNCGYKNSSNSFIFSFENINDININNINRIGRVIEKKYAVYCNTLMGPCFGKFRTYGKNDLTMNFDGIWSSTKSTYPYLNIPRNFEVDDYEVFQIIKKRNKKSISLMK</sequence>
<evidence type="ECO:0000313" key="3">
    <source>
        <dbReference type="EMBL" id="RIA97567.1"/>
    </source>
</evidence>
<evidence type="ECO:0000259" key="1">
    <source>
        <dbReference type="PROSITE" id="PS50097"/>
    </source>
</evidence>
<dbReference type="EMBL" id="QKYT01000028">
    <property type="protein sequence ID" value="RIA97567.1"/>
    <property type="molecule type" value="Genomic_DNA"/>
</dbReference>
<dbReference type="CDD" id="cd18186">
    <property type="entry name" value="BTB_POZ_ZBTB_KLHL-like"/>
    <property type="match status" value="1"/>
</dbReference>
<dbReference type="InterPro" id="IPR000210">
    <property type="entry name" value="BTB/POZ_dom"/>
</dbReference>
<dbReference type="InterPro" id="IPR011333">
    <property type="entry name" value="SKP1/BTB/POZ_sf"/>
</dbReference>
<dbReference type="Pfam" id="PF07707">
    <property type="entry name" value="BACK"/>
    <property type="match status" value="1"/>
</dbReference>
<organism evidence="3 4">
    <name type="scientific">Glomus cerebriforme</name>
    <dbReference type="NCBI Taxonomy" id="658196"/>
    <lineage>
        <taxon>Eukaryota</taxon>
        <taxon>Fungi</taxon>
        <taxon>Fungi incertae sedis</taxon>
        <taxon>Mucoromycota</taxon>
        <taxon>Glomeromycotina</taxon>
        <taxon>Glomeromycetes</taxon>
        <taxon>Glomerales</taxon>
        <taxon>Glomeraceae</taxon>
        <taxon>Glomus</taxon>
    </lineage>
</organism>
<dbReference type="SUPFAM" id="SSF54695">
    <property type="entry name" value="POZ domain"/>
    <property type="match status" value="1"/>
</dbReference>
<protein>
    <recommendedName>
        <fullName evidence="5">BTB/POZ domain-containing protein</fullName>
    </recommendedName>
</protein>
<dbReference type="Gene3D" id="1.25.40.420">
    <property type="match status" value="1"/>
</dbReference>
<proteinExistence type="predicted"/>
<comment type="caution">
    <text evidence="3">The sequence shown here is derived from an EMBL/GenBank/DDBJ whole genome shotgun (WGS) entry which is preliminary data.</text>
</comment>
<dbReference type="Proteomes" id="UP000265703">
    <property type="component" value="Unassembled WGS sequence"/>
</dbReference>
<keyword evidence="4" id="KW-1185">Reference proteome</keyword>
<dbReference type="Gene3D" id="3.30.710.10">
    <property type="entry name" value="Potassium Channel Kv1.1, Chain A"/>
    <property type="match status" value="1"/>
</dbReference>
<dbReference type="InterPro" id="IPR011705">
    <property type="entry name" value="BACK"/>
</dbReference>
<evidence type="ECO:0000313" key="4">
    <source>
        <dbReference type="Proteomes" id="UP000265703"/>
    </source>
</evidence>
<feature type="domain" description="TLDc" evidence="2">
    <location>
        <begin position="287"/>
        <end position="459"/>
    </location>
</feature>
<dbReference type="PROSITE" id="PS51886">
    <property type="entry name" value="TLDC"/>
    <property type="match status" value="1"/>
</dbReference>
<evidence type="ECO:0000259" key="2">
    <source>
        <dbReference type="PROSITE" id="PS51886"/>
    </source>
</evidence>
<dbReference type="Pfam" id="PF07534">
    <property type="entry name" value="TLD"/>
    <property type="match status" value="1"/>
</dbReference>
<gene>
    <name evidence="3" type="ORF">C1645_732398</name>
</gene>
<dbReference type="PANTHER" id="PTHR24410:SF23">
    <property type="entry name" value="BTB DOMAIN-CONTAINING PROTEIN-RELATED"/>
    <property type="match status" value="1"/>
</dbReference>